<dbReference type="GO" id="GO:0009055">
    <property type="term" value="F:electron transfer activity"/>
    <property type="evidence" value="ECO:0007669"/>
    <property type="project" value="InterPro"/>
</dbReference>
<comment type="caution">
    <text evidence="7">The sequence shown here is derived from an EMBL/GenBank/DDBJ whole genome shotgun (WGS) entry which is preliminary data.</text>
</comment>
<organism evidence="7 8">
    <name type="scientific">Comamonas denitrificans</name>
    <dbReference type="NCBI Taxonomy" id="117506"/>
    <lineage>
        <taxon>Bacteria</taxon>
        <taxon>Pseudomonadati</taxon>
        <taxon>Pseudomonadota</taxon>
        <taxon>Betaproteobacteria</taxon>
        <taxon>Burkholderiales</taxon>
        <taxon>Comamonadaceae</taxon>
        <taxon>Comamonas</taxon>
    </lineage>
</organism>
<reference evidence="7" key="1">
    <citation type="submission" date="2021-03" db="EMBL/GenBank/DDBJ databases">
        <title>Comamonas denitrificans.</title>
        <authorList>
            <person name="Finster K."/>
        </authorList>
    </citation>
    <scope>NUCLEOTIDE SEQUENCE</scope>
    <source>
        <strain evidence="7">MM2021_4</strain>
    </source>
</reference>
<evidence type="ECO:0000313" key="7">
    <source>
        <dbReference type="EMBL" id="MBO1248837.1"/>
    </source>
</evidence>
<protein>
    <submittedName>
        <fullName evidence="7">Cytochrome c</fullName>
    </submittedName>
</protein>
<evidence type="ECO:0000259" key="6">
    <source>
        <dbReference type="PROSITE" id="PS51007"/>
    </source>
</evidence>
<dbReference type="GO" id="GO:0020037">
    <property type="term" value="F:heme binding"/>
    <property type="evidence" value="ECO:0007669"/>
    <property type="project" value="InterPro"/>
</dbReference>
<dbReference type="RefSeq" id="WP_207574379.1">
    <property type="nucleotide sequence ID" value="NZ_JAFNME010000004.1"/>
</dbReference>
<evidence type="ECO:0000256" key="1">
    <source>
        <dbReference type="ARBA" id="ARBA00022617"/>
    </source>
</evidence>
<dbReference type="InterPro" id="IPR036909">
    <property type="entry name" value="Cyt_c-like_dom_sf"/>
</dbReference>
<dbReference type="InterPro" id="IPR009056">
    <property type="entry name" value="Cyt_c-like_dom"/>
</dbReference>
<keyword evidence="5" id="KW-0472">Membrane</keyword>
<keyword evidence="3 4" id="KW-0408">Iron</keyword>
<dbReference type="Proteomes" id="UP000664731">
    <property type="component" value="Unassembled WGS sequence"/>
</dbReference>
<evidence type="ECO:0000256" key="2">
    <source>
        <dbReference type="ARBA" id="ARBA00022723"/>
    </source>
</evidence>
<keyword evidence="2 4" id="KW-0479">Metal-binding</keyword>
<evidence type="ECO:0000313" key="8">
    <source>
        <dbReference type="Proteomes" id="UP000664731"/>
    </source>
</evidence>
<proteinExistence type="predicted"/>
<keyword evidence="5" id="KW-0812">Transmembrane</keyword>
<sequence>MPDKLKILPQELRENADPEEAIRPMPWLAAVVAVGMVIFGIVYLLMNPAIERTDLGDMRTVADLRPTAQAAVPGAAVDGGAIFAANCAACHQANGQGLPGVFPPLAGSEWVVGDPKVLANILLHGVSGKIEVAGQSFDGMMPPFPQLSDAEIAGVLTHIRSTWGNQAEAISADFIASEREAGSERTTPFEGGEALKALIK</sequence>
<feature type="transmembrane region" description="Helical" evidence="5">
    <location>
        <begin position="27"/>
        <end position="46"/>
    </location>
</feature>
<keyword evidence="8" id="KW-1185">Reference proteome</keyword>
<dbReference type="PROSITE" id="PS51007">
    <property type="entry name" value="CYTC"/>
    <property type="match status" value="1"/>
</dbReference>
<accession>A0A939KAX6</accession>
<dbReference type="Gene3D" id="1.10.760.10">
    <property type="entry name" value="Cytochrome c-like domain"/>
    <property type="match status" value="1"/>
</dbReference>
<keyword evidence="1 4" id="KW-0349">Heme</keyword>
<evidence type="ECO:0000256" key="5">
    <source>
        <dbReference type="SAM" id="Phobius"/>
    </source>
</evidence>
<dbReference type="Pfam" id="PF00034">
    <property type="entry name" value="Cytochrom_C"/>
    <property type="match status" value="1"/>
</dbReference>
<dbReference type="InterPro" id="IPR051459">
    <property type="entry name" value="Cytochrome_c-type_DH"/>
</dbReference>
<dbReference type="SUPFAM" id="SSF46626">
    <property type="entry name" value="Cytochrome c"/>
    <property type="match status" value="1"/>
</dbReference>
<feature type="domain" description="Cytochrome c" evidence="6">
    <location>
        <begin position="74"/>
        <end position="163"/>
    </location>
</feature>
<dbReference type="EMBL" id="JAFNME010000004">
    <property type="protein sequence ID" value="MBO1248837.1"/>
    <property type="molecule type" value="Genomic_DNA"/>
</dbReference>
<gene>
    <name evidence="7" type="ORF">J1777_03155</name>
</gene>
<evidence type="ECO:0000256" key="4">
    <source>
        <dbReference type="PROSITE-ProRule" id="PRU00433"/>
    </source>
</evidence>
<evidence type="ECO:0000256" key="3">
    <source>
        <dbReference type="ARBA" id="ARBA00023004"/>
    </source>
</evidence>
<name>A0A939KAX6_9BURK</name>
<dbReference type="PANTHER" id="PTHR35008:SF8">
    <property type="entry name" value="ALCOHOL DEHYDROGENASE CYTOCHROME C SUBUNIT"/>
    <property type="match status" value="1"/>
</dbReference>
<keyword evidence="5" id="KW-1133">Transmembrane helix</keyword>
<dbReference type="AlphaFoldDB" id="A0A939KAX6"/>
<dbReference type="PANTHER" id="PTHR35008">
    <property type="entry name" value="BLL4482 PROTEIN-RELATED"/>
    <property type="match status" value="1"/>
</dbReference>
<dbReference type="GO" id="GO:0046872">
    <property type="term" value="F:metal ion binding"/>
    <property type="evidence" value="ECO:0007669"/>
    <property type="project" value="UniProtKB-KW"/>
</dbReference>